<dbReference type="EMBL" id="CP159925">
    <property type="protein sequence ID" value="XCO77056.1"/>
    <property type="molecule type" value="Genomic_DNA"/>
</dbReference>
<dbReference type="Pfam" id="PF02897">
    <property type="entry name" value="Peptidase_S9_N"/>
    <property type="match status" value="1"/>
</dbReference>
<organism evidence="8">
    <name type="scientific">Lysobacter firmicutimachus</name>
    <dbReference type="NCBI Taxonomy" id="1792846"/>
    <lineage>
        <taxon>Bacteria</taxon>
        <taxon>Pseudomonadati</taxon>
        <taxon>Pseudomonadota</taxon>
        <taxon>Gammaproteobacteria</taxon>
        <taxon>Lysobacterales</taxon>
        <taxon>Lysobacteraceae</taxon>
        <taxon>Lysobacter</taxon>
    </lineage>
</organism>
<evidence type="ECO:0000256" key="5">
    <source>
        <dbReference type="SAM" id="SignalP"/>
    </source>
</evidence>
<name>A0AAU8MYN3_9GAMM</name>
<keyword evidence="2" id="KW-0645">Protease</keyword>
<keyword evidence="4" id="KW-0720">Serine protease</keyword>
<evidence type="ECO:0000259" key="7">
    <source>
        <dbReference type="Pfam" id="PF02897"/>
    </source>
</evidence>
<dbReference type="Gene3D" id="2.130.10.120">
    <property type="entry name" value="Prolyl oligopeptidase, N-terminal domain"/>
    <property type="match status" value="1"/>
</dbReference>
<dbReference type="InterPro" id="IPR002470">
    <property type="entry name" value="Peptidase_S9A"/>
</dbReference>
<evidence type="ECO:0000256" key="3">
    <source>
        <dbReference type="ARBA" id="ARBA00022801"/>
    </source>
</evidence>
<evidence type="ECO:0000256" key="4">
    <source>
        <dbReference type="ARBA" id="ARBA00022825"/>
    </source>
</evidence>
<evidence type="ECO:0000259" key="6">
    <source>
        <dbReference type="Pfam" id="PF00326"/>
    </source>
</evidence>
<dbReference type="InterPro" id="IPR029058">
    <property type="entry name" value="AB_hydrolase_fold"/>
</dbReference>
<keyword evidence="3" id="KW-0378">Hydrolase</keyword>
<evidence type="ECO:0000313" key="8">
    <source>
        <dbReference type="EMBL" id="XCO77056.1"/>
    </source>
</evidence>
<keyword evidence="5" id="KW-0732">Signal</keyword>
<dbReference type="GO" id="GO:0006508">
    <property type="term" value="P:proteolysis"/>
    <property type="evidence" value="ECO:0007669"/>
    <property type="project" value="UniProtKB-KW"/>
</dbReference>
<feature type="signal peptide" evidence="5">
    <location>
        <begin position="1"/>
        <end position="22"/>
    </location>
</feature>
<gene>
    <name evidence="8" type="ORF">ABU614_09805</name>
</gene>
<feature type="domain" description="Peptidase S9A N-terminal" evidence="7">
    <location>
        <begin position="29"/>
        <end position="434"/>
    </location>
</feature>
<dbReference type="Gene3D" id="3.40.50.1820">
    <property type="entry name" value="alpha/beta hydrolase"/>
    <property type="match status" value="1"/>
</dbReference>
<reference evidence="8" key="1">
    <citation type="submission" date="2024-06" db="EMBL/GenBank/DDBJ databases">
        <authorList>
            <person name="Li S."/>
        </authorList>
    </citation>
    <scope>NUCLEOTIDE SEQUENCE</scope>
    <source>
        <strain evidence="8">SR10</strain>
    </source>
</reference>
<dbReference type="InterPro" id="IPR023302">
    <property type="entry name" value="Pept_S9A_N"/>
</dbReference>
<dbReference type="InterPro" id="IPR051543">
    <property type="entry name" value="Serine_Peptidase_S9A"/>
</dbReference>
<comment type="similarity">
    <text evidence="1">Belongs to the peptidase S9A family.</text>
</comment>
<dbReference type="Pfam" id="PF00326">
    <property type="entry name" value="Peptidase_S9"/>
    <property type="match status" value="1"/>
</dbReference>
<dbReference type="SUPFAM" id="SSF53474">
    <property type="entry name" value="alpha/beta-Hydrolases"/>
    <property type="match status" value="1"/>
</dbReference>
<feature type="domain" description="Peptidase S9 prolyl oligopeptidase catalytic" evidence="6">
    <location>
        <begin position="494"/>
        <end position="708"/>
    </location>
</feature>
<dbReference type="PANTHER" id="PTHR11757:SF19">
    <property type="entry name" value="PROLYL ENDOPEPTIDASE-LIKE"/>
    <property type="match status" value="1"/>
</dbReference>
<evidence type="ECO:0000256" key="2">
    <source>
        <dbReference type="ARBA" id="ARBA00022670"/>
    </source>
</evidence>
<dbReference type="GO" id="GO:0004252">
    <property type="term" value="F:serine-type endopeptidase activity"/>
    <property type="evidence" value="ECO:0007669"/>
    <property type="project" value="InterPro"/>
</dbReference>
<sequence length="715" mass="80786">MKPTLFTLAATLLMTTTLSATAAGLPAPPDAAKKPFTVKAPHGAQRGDEYYWLRDDKRKNPEMLAYLNAENAYVDAYMKPLKPVEDALYGEIVGRIKQDDSSVPYRERGYWYYSRFETGQDYPIHARRKGSMEAAEEILLDVNLMAKDKGYFSVGDYAVTQDNQILAWADDAVGRRQYTVRFKNLATGEIYPDVIEGVSPNLVWADDNKTLFYVENDPETLLTVRVKKHVLGTPATSDIVVYEEKDDSFYMGIDRSRDDAYICISVHSTVSSEFRCAPAADPKEFFVLAPRERDVEYDADHLGGRWVIRTNAPGADGKPAPNFKLVTAADGARSRKEWQDWIAHRDDVFIEGFELFDGFTAIAERSNALDRLRLLDRDGKEEFVKADEPAFSMGLSTNSEHDTEWLRYTYTSMTTPATTYELNTRTGERKLLKRQPVIGYDPEQYVTERFWATARDGVKIPVSLVYKKGFEKNGRAAMLQYAYGSYGSSTDPGFNNAVVSLLDRGMVYAIAHIRGGQELGRKWYDDGKLFRKKNTFTDFVDVTEQLVEAGYAAPDRVAAYGGSAGGLLMGAIANMAPDRYRAILSQVPFVDVVTTMLDPSIPLTTNEYDEWGNPEKKDYYDYMLSYSPYDNLKAQDYPAMFVGTGLWDSQVQYWEPAKYVARLRDLDTGKQPVLFRTNMEAGHGGKSGRFRRFREQAEMYAFMLDQLQVGGPAAR</sequence>
<feature type="chain" id="PRO_5043739654" evidence="5">
    <location>
        <begin position="23"/>
        <end position="715"/>
    </location>
</feature>
<evidence type="ECO:0000256" key="1">
    <source>
        <dbReference type="ARBA" id="ARBA00005228"/>
    </source>
</evidence>
<dbReference type="SUPFAM" id="SSF50993">
    <property type="entry name" value="Peptidase/esterase 'gauge' domain"/>
    <property type="match status" value="1"/>
</dbReference>
<dbReference type="InterPro" id="IPR001375">
    <property type="entry name" value="Peptidase_S9_cat"/>
</dbReference>
<dbReference type="FunFam" id="3.40.50.1820:FF:000005">
    <property type="entry name" value="Prolyl endopeptidase"/>
    <property type="match status" value="1"/>
</dbReference>
<dbReference type="PRINTS" id="PR00862">
    <property type="entry name" value="PROLIGOPTASE"/>
</dbReference>
<dbReference type="AlphaFoldDB" id="A0AAU8MYN3"/>
<protein>
    <submittedName>
        <fullName evidence="8">S9 family peptidase</fullName>
    </submittedName>
</protein>
<accession>A0AAU8MYN3</accession>
<dbReference type="RefSeq" id="WP_363800375.1">
    <property type="nucleotide sequence ID" value="NZ_CP159925.1"/>
</dbReference>
<proteinExistence type="inferred from homology"/>
<dbReference type="PANTHER" id="PTHR11757">
    <property type="entry name" value="PROTEASE FAMILY S9A OLIGOPEPTIDASE"/>
    <property type="match status" value="1"/>
</dbReference>